<keyword evidence="2" id="KW-1185">Reference proteome</keyword>
<gene>
    <name evidence="1" type="ORF">ALC60_10476</name>
</gene>
<accession>A0A151WRM5</accession>
<dbReference type="AlphaFoldDB" id="A0A151WRM5"/>
<dbReference type="Proteomes" id="UP000075809">
    <property type="component" value="Unassembled WGS sequence"/>
</dbReference>
<proteinExistence type="predicted"/>
<evidence type="ECO:0000313" key="2">
    <source>
        <dbReference type="Proteomes" id="UP000075809"/>
    </source>
</evidence>
<name>A0A151WRM5_9HYME</name>
<organism evidence="1 2">
    <name type="scientific">Mycetomoellerius zeteki</name>
    <dbReference type="NCBI Taxonomy" id="64791"/>
    <lineage>
        <taxon>Eukaryota</taxon>
        <taxon>Metazoa</taxon>
        <taxon>Ecdysozoa</taxon>
        <taxon>Arthropoda</taxon>
        <taxon>Hexapoda</taxon>
        <taxon>Insecta</taxon>
        <taxon>Pterygota</taxon>
        <taxon>Neoptera</taxon>
        <taxon>Endopterygota</taxon>
        <taxon>Hymenoptera</taxon>
        <taxon>Apocrita</taxon>
        <taxon>Aculeata</taxon>
        <taxon>Formicoidea</taxon>
        <taxon>Formicidae</taxon>
        <taxon>Myrmicinae</taxon>
        <taxon>Mycetomoellerius</taxon>
    </lineage>
</organism>
<evidence type="ECO:0000313" key="1">
    <source>
        <dbReference type="EMBL" id="KYQ50463.1"/>
    </source>
</evidence>
<reference evidence="1 2" key="1">
    <citation type="submission" date="2015-09" db="EMBL/GenBank/DDBJ databases">
        <title>Trachymyrmex zeteki WGS genome.</title>
        <authorList>
            <person name="Nygaard S."/>
            <person name="Hu H."/>
            <person name="Boomsma J."/>
            <person name="Zhang G."/>
        </authorList>
    </citation>
    <scope>NUCLEOTIDE SEQUENCE [LARGE SCALE GENOMIC DNA]</scope>
    <source>
        <strain evidence="1">Tzet28-1</strain>
        <tissue evidence="1">Whole body</tissue>
    </source>
</reference>
<protein>
    <submittedName>
        <fullName evidence="1">Uncharacterized protein</fullName>
    </submittedName>
</protein>
<dbReference type="EMBL" id="KQ982806">
    <property type="protein sequence ID" value="KYQ50463.1"/>
    <property type="molecule type" value="Genomic_DNA"/>
</dbReference>
<sequence>MLLSQELVNIHDFVNHLLQVIFLKYVGVCKESDIEMKSREDWQSANLPSKL</sequence>